<accession>A0A5N6JPG1</accession>
<dbReference type="AlphaFoldDB" id="A0A5N6JPG1"/>
<evidence type="ECO:0000313" key="1">
    <source>
        <dbReference type="EMBL" id="KAB8289801.1"/>
    </source>
</evidence>
<dbReference type="EMBL" id="VIGI01000020">
    <property type="protein sequence ID" value="KAB8289801.1"/>
    <property type="molecule type" value="Genomic_DNA"/>
</dbReference>
<name>A0A5N6JPG1_MONLA</name>
<proteinExistence type="predicted"/>
<gene>
    <name evidence="1" type="ORF">EYC80_010434</name>
</gene>
<comment type="caution">
    <text evidence="1">The sequence shown here is derived from an EMBL/GenBank/DDBJ whole genome shotgun (WGS) entry which is preliminary data.</text>
</comment>
<organism evidence="1 2">
    <name type="scientific">Monilinia laxa</name>
    <name type="common">Brown rot fungus</name>
    <name type="synonym">Sclerotinia laxa</name>
    <dbReference type="NCBI Taxonomy" id="61186"/>
    <lineage>
        <taxon>Eukaryota</taxon>
        <taxon>Fungi</taxon>
        <taxon>Dikarya</taxon>
        <taxon>Ascomycota</taxon>
        <taxon>Pezizomycotina</taxon>
        <taxon>Leotiomycetes</taxon>
        <taxon>Helotiales</taxon>
        <taxon>Sclerotiniaceae</taxon>
        <taxon>Monilinia</taxon>
    </lineage>
</organism>
<evidence type="ECO:0000313" key="2">
    <source>
        <dbReference type="Proteomes" id="UP000326757"/>
    </source>
</evidence>
<keyword evidence="2" id="KW-1185">Reference proteome</keyword>
<reference evidence="1 2" key="1">
    <citation type="submission" date="2019-06" db="EMBL/GenBank/DDBJ databases">
        <title>Genome Sequence of the Brown Rot Fungal Pathogen Monilinia laxa.</title>
        <authorList>
            <person name="De Miccolis Angelini R.M."/>
            <person name="Landi L."/>
            <person name="Abate D."/>
            <person name="Pollastro S."/>
            <person name="Romanazzi G."/>
            <person name="Faretra F."/>
        </authorList>
    </citation>
    <scope>NUCLEOTIDE SEQUENCE [LARGE SCALE GENOMIC DNA]</scope>
    <source>
        <strain evidence="1 2">Mlax316</strain>
    </source>
</reference>
<sequence>MVPTSFQSPRKNCWKDHKLGQWKLRPLSRQILDCHICHGQSITNSYTTQEAKNMHEQQLLLRLKELRIQAKGYEEIEGAGGECRLPAFETTEEEIEVDEPEDE</sequence>
<dbReference type="Proteomes" id="UP000326757">
    <property type="component" value="Unassembled WGS sequence"/>
</dbReference>
<protein>
    <submittedName>
        <fullName evidence="1">Uncharacterized protein</fullName>
    </submittedName>
</protein>